<dbReference type="AlphaFoldDB" id="U4LNR2"/>
<evidence type="ECO:0000313" key="1">
    <source>
        <dbReference type="EMBL" id="CCX30970.1"/>
    </source>
</evidence>
<accession>U4LNR2</accession>
<gene>
    <name evidence="1" type="ORF">PCON_09646</name>
</gene>
<sequence>MFQSQPFRTPSDSEDAGLKQAAAMTWDEIAPRIRESFIEAFPATYKKNLNKGIGKSKVFGSTAQVMGKPPSSMGYKVQRNFFENMDDDDEVL</sequence>
<dbReference type="Proteomes" id="UP000018144">
    <property type="component" value="Unassembled WGS sequence"/>
</dbReference>
<dbReference type="EMBL" id="HF935505">
    <property type="protein sequence ID" value="CCX30970.1"/>
    <property type="molecule type" value="Genomic_DNA"/>
</dbReference>
<keyword evidence="2" id="KW-1185">Reference proteome</keyword>
<evidence type="ECO:0000313" key="2">
    <source>
        <dbReference type="Proteomes" id="UP000018144"/>
    </source>
</evidence>
<proteinExistence type="predicted"/>
<name>U4LNR2_PYROM</name>
<organism evidence="1 2">
    <name type="scientific">Pyronema omphalodes (strain CBS 100304)</name>
    <name type="common">Pyronema confluens</name>
    <dbReference type="NCBI Taxonomy" id="1076935"/>
    <lineage>
        <taxon>Eukaryota</taxon>
        <taxon>Fungi</taxon>
        <taxon>Dikarya</taxon>
        <taxon>Ascomycota</taxon>
        <taxon>Pezizomycotina</taxon>
        <taxon>Pezizomycetes</taxon>
        <taxon>Pezizales</taxon>
        <taxon>Pyronemataceae</taxon>
        <taxon>Pyronema</taxon>
    </lineage>
</organism>
<protein>
    <submittedName>
        <fullName evidence="1">Uncharacterized protein</fullName>
    </submittedName>
</protein>
<reference evidence="1 2" key="1">
    <citation type="journal article" date="2013" name="PLoS Genet.">
        <title>The genome and development-dependent transcriptomes of Pyronema confluens: a window into fungal evolution.</title>
        <authorList>
            <person name="Traeger S."/>
            <person name="Altegoer F."/>
            <person name="Freitag M."/>
            <person name="Gabaldon T."/>
            <person name="Kempken F."/>
            <person name="Kumar A."/>
            <person name="Marcet-Houben M."/>
            <person name="Poggeler S."/>
            <person name="Stajich J.E."/>
            <person name="Nowrousian M."/>
        </authorList>
    </citation>
    <scope>NUCLEOTIDE SEQUENCE [LARGE SCALE GENOMIC DNA]</scope>
    <source>
        <strain evidence="2">CBS 100304</strain>
        <tissue evidence="1">Vegetative mycelium</tissue>
    </source>
</reference>